<comment type="caution">
    <text evidence="2">The sequence shown here is derived from an EMBL/GenBank/DDBJ whole genome shotgun (WGS) entry which is preliminary data.</text>
</comment>
<protein>
    <recommendedName>
        <fullName evidence="1">Xylose isomerase-like TIM barrel domain-containing protein</fullName>
    </recommendedName>
</protein>
<dbReference type="PATRIC" id="fig|229921.5.peg.2155"/>
<dbReference type="Pfam" id="PF01261">
    <property type="entry name" value="AP_endonuc_2"/>
    <property type="match status" value="1"/>
</dbReference>
<evidence type="ECO:0000313" key="2">
    <source>
        <dbReference type="EMBL" id="KPL84995.1"/>
    </source>
</evidence>
<dbReference type="GO" id="GO:0003906">
    <property type="term" value="F:DNA-(apurinic or apyrimidinic site) endonuclease activity"/>
    <property type="evidence" value="ECO:0007669"/>
    <property type="project" value="TreeGrafter"/>
</dbReference>
<dbReference type="GO" id="GO:0003677">
    <property type="term" value="F:DNA binding"/>
    <property type="evidence" value="ECO:0007669"/>
    <property type="project" value="InterPro"/>
</dbReference>
<evidence type="ECO:0000259" key="1">
    <source>
        <dbReference type="Pfam" id="PF01261"/>
    </source>
</evidence>
<dbReference type="Gene3D" id="3.20.20.150">
    <property type="entry name" value="Divalent-metal-dependent TIM barrel enzymes"/>
    <property type="match status" value="1"/>
</dbReference>
<organism evidence="2 3">
    <name type="scientific">Levilinea saccharolytica</name>
    <dbReference type="NCBI Taxonomy" id="229921"/>
    <lineage>
        <taxon>Bacteria</taxon>
        <taxon>Bacillati</taxon>
        <taxon>Chloroflexota</taxon>
        <taxon>Anaerolineae</taxon>
        <taxon>Anaerolineales</taxon>
        <taxon>Anaerolineaceae</taxon>
        <taxon>Levilinea</taxon>
    </lineage>
</organism>
<dbReference type="GO" id="GO:0008270">
    <property type="term" value="F:zinc ion binding"/>
    <property type="evidence" value="ECO:0007669"/>
    <property type="project" value="InterPro"/>
</dbReference>
<proteinExistence type="predicted"/>
<dbReference type="GO" id="GO:0006284">
    <property type="term" value="P:base-excision repair"/>
    <property type="evidence" value="ECO:0007669"/>
    <property type="project" value="TreeGrafter"/>
</dbReference>
<dbReference type="PANTHER" id="PTHR21445:SF0">
    <property type="entry name" value="APURINIC-APYRIMIDINIC ENDONUCLEASE"/>
    <property type="match status" value="1"/>
</dbReference>
<dbReference type="OrthoDB" id="9805666at2"/>
<name>A0A0P6YPT7_9CHLR</name>
<dbReference type="SUPFAM" id="SSF51658">
    <property type="entry name" value="Xylose isomerase-like"/>
    <property type="match status" value="1"/>
</dbReference>
<sequence length="286" mass="31457">MQSSNLANFRFGTVGSPQSTPKKPGGSVGAVQQTAVLGLSALELGWVQSVRVTEETCAAIQSAAKDHNVALSVHAPYFINLNADAEEWPKSKKRLMDAAYYGWRAGATDIIFHPGSYFNQPAAQIMPRVIERLQSCVEETLERGVEVRFRPETMGKSAMIGSLEDTLEMSRRIPNVFPCLDFAHLHARPGDGSVNTYDEWLSILQTYGQALGSAALQHLHIHLSGIEYSTKGERNHLPLRESDLDLDGLFTALKTVNAGGRILCESPVMEEDALYMQQLWAAKNDP</sequence>
<dbReference type="InterPro" id="IPR013022">
    <property type="entry name" value="Xyl_isomerase-like_TIM-brl"/>
</dbReference>
<dbReference type="SMART" id="SM00518">
    <property type="entry name" value="AP2Ec"/>
    <property type="match status" value="1"/>
</dbReference>
<dbReference type="InterPro" id="IPR001719">
    <property type="entry name" value="AP_endonuc_2"/>
</dbReference>
<dbReference type="EMBL" id="LGCM01000027">
    <property type="protein sequence ID" value="KPL84995.1"/>
    <property type="molecule type" value="Genomic_DNA"/>
</dbReference>
<dbReference type="PANTHER" id="PTHR21445">
    <property type="entry name" value="ENDONUCLEASE IV ENDODEOXYRIBONUCLEASE IV"/>
    <property type="match status" value="1"/>
</dbReference>
<dbReference type="GO" id="GO:0008081">
    <property type="term" value="F:phosphoric diester hydrolase activity"/>
    <property type="evidence" value="ECO:0007669"/>
    <property type="project" value="TreeGrafter"/>
</dbReference>
<evidence type="ECO:0000313" key="3">
    <source>
        <dbReference type="Proteomes" id="UP000050501"/>
    </source>
</evidence>
<reference evidence="2 3" key="1">
    <citation type="submission" date="2015-07" db="EMBL/GenBank/DDBJ databases">
        <title>Genome sequence of Levilinea saccharolytica DSM 16555.</title>
        <authorList>
            <person name="Hemp J."/>
            <person name="Ward L.M."/>
            <person name="Pace L.A."/>
            <person name="Fischer W.W."/>
        </authorList>
    </citation>
    <scope>NUCLEOTIDE SEQUENCE [LARGE SCALE GENOMIC DNA]</scope>
    <source>
        <strain evidence="2 3">KIBI-1</strain>
    </source>
</reference>
<dbReference type="AlphaFoldDB" id="A0A0P6YPT7"/>
<dbReference type="InterPro" id="IPR036237">
    <property type="entry name" value="Xyl_isomerase-like_sf"/>
</dbReference>
<keyword evidence="3" id="KW-1185">Reference proteome</keyword>
<accession>A0A0P6YPT7</accession>
<dbReference type="Proteomes" id="UP000050501">
    <property type="component" value="Unassembled WGS sequence"/>
</dbReference>
<dbReference type="STRING" id="229921.ADN01_06335"/>
<dbReference type="RefSeq" id="WP_062418466.1">
    <property type="nucleotide sequence ID" value="NZ_DF967974.1"/>
</dbReference>
<feature type="domain" description="Xylose isomerase-like TIM barrel" evidence="1">
    <location>
        <begin position="32"/>
        <end position="270"/>
    </location>
</feature>
<gene>
    <name evidence="2" type="ORF">ADN01_06335</name>
</gene>